<reference evidence="2" key="1">
    <citation type="journal article" date="2016" name="Syst. Appl. Microbiol.">
        <title>Thermococcus piezophilus sp. nov., a novel hyperthermophilic and piezophilic archaeon with a broad pressure range for growth, isolated from a deepest hydrothermal vent at the Mid-Cayman Rise.</title>
        <authorList>
            <person name="Dalmasso C."/>
            <person name="Oger P."/>
            <person name="Selva G."/>
            <person name="Courtine D."/>
            <person name="L'Haridon S."/>
            <person name="Garlaschelli A."/>
            <person name="Roussel E."/>
            <person name="Miyazaki J."/>
            <person name="Reveillaud J."/>
            <person name="Jebbar M."/>
            <person name="Takai K."/>
            <person name="Maignien L."/>
            <person name="Alain K."/>
        </authorList>
    </citation>
    <scope>NUCLEOTIDE SEQUENCE [LARGE SCALE GENOMIC DNA]</scope>
    <source>
        <strain evidence="2">CDGS</strain>
    </source>
</reference>
<evidence type="ECO:0000313" key="1">
    <source>
        <dbReference type="EMBL" id="ANF22772.1"/>
    </source>
</evidence>
<keyword evidence="2" id="KW-1185">Reference proteome</keyword>
<name>A0A172WH37_9EURY</name>
<evidence type="ECO:0008006" key="3">
    <source>
        <dbReference type="Google" id="ProtNLM"/>
    </source>
</evidence>
<evidence type="ECO:0000313" key="2">
    <source>
        <dbReference type="Proteomes" id="UP000076969"/>
    </source>
</evidence>
<dbReference type="OrthoDB" id="99614at2157"/>
<dbReference type="AlphaFoldDB" id="A0A172WH37"/>
<dbReference type="RefSeq" id="WP_068665775.1">
    <property type="nucleotide sequence ID" value="NZ_CP015520.1"/>
</dbReference>
<dbReference type="KEGG" id="tpie:A7C91_06000"/>
<sequence>MEEELIEKALSYISRAEYYLKERRFDMAYNSYMDALYTIGAYLVYRDTGLLLPARELMGMLESRHPEVYDVIKRYSEITLFDEDTVSALRDDLERLRGMMSLPSSEE</sequence>
<accession>A0A172WH37</accession>
<protein>
    <recommendedName>
        <fullName evidence="3">HEPN domain-containing protein</fullName>
    </recommendedName>
</protein>
<dbReference type="GeneID" id="28495728"/>
<gene>
    <name evidence="1" type="ORF">A7C91_06000</name>
</gene>
<dbReference type="EMBL" id="CP015520">
    <property type="protein sequence ID" value="ANF22772.1"/>
    <property type="molecule type" value="Genomic_DNA"/>
</dbReference>
<proteinExistence type="predicted"/>
<organism evidence="1 2">
    <name type="scientific">Thermococcus piezophilus</name>
    <dbReference type="NCBI Taxonomy" id="1712654"/>
    <lineage>
        <taxon>Archaea</taxon>
        <taxon>Methanobacteriati</taxon>
        <taxon>Methanobacteriota</taxon>
        <taxon>Thermococci</taxon>
        <taxon>Thermococcales</taxon>
        <taxon>Thermococcaceae</taxon>
        <taxon>Thermococcus</taxon>
    </lineage>
</organism>
<dbReference type="Proteomes" id="UP000076969">
    <property type="component" value="Chromosome"/>
</dbReference>